<keyword evidence="4" id="KW-0560">Oxidoreductase</keyword>
<evidence type="ECO:0000256" key="1">
    <source>
        <dbReference type="ARBA" id="ARBA00004141"/>
    </source>
</evidence>
<feature type="transmembrane region" description="Helical" evidence="8">
    <location>
        <begin position="144"/>
        <end position="162"/>
    </location>
</feature>
<feature type="transmembrane region" description="Helical" evidence="8">
    <location>
        <begin position="50"/>
        <end position="71"/>
    </location>
</feature>
<dbReference type="AlphaFoldDB" id="A0A0C1BVT9"/>
<dbReference type="InterPro" id="IPR013901">
    <property type="entry name" value="Anthrone_oxy"/>
</dbReference>
<comment type="caution">
    <text evidence="9">The sequence shown here is derived from an EMBL/GenBank/DDBJ whole genome shotgun (WGS) entry which is preliminary data.</text>
</comment>
<dbReference type="Pfam" id="PF08592">
    <property type="entry name" value="Anthrone_oxy"/>
    <property type="match status" value="1"/>
</dbReference>
<keyword evidence="3 8" id="KW-1133">Transmembrane helix</keyword>
<evidence type="ECO:0008006" key="11">
    <source>
        <dbReference type="Google" id="ProtNLM"/>
    </source>
</evidence>
<comment type="subcellular location">
    <subcellularLocation>
        <location evidence="1">Membrane</location>
        <topology evidence="1">Multi-pass membrane protein</topology>
    </subcellularLocation>
</comment>
<reference evidence="9 10" key="1">
    <citation type="submission" date="2014-11" db="EMBL/GenBank/DDBJ databases">
        <title>Genomics derived discovery of secondary metabolites biosynthetic gene clusters in Aspergillus ustus.</title>
        <authorList>
            <person name="Pi B."/>
            <person name="Dai F."/>
            <person name="Song X."/>
            <person name="Zhu C."/>
            <person name="Li H."/>
            <person name="Yu D."/>
        </authorList>
    </citation>
    <scope>NUCLEOTIDE SEQUENCE [LARGE SCALE GENOMIC DNA]</scope>
    <source>
        <strain evidence="9 10">3.3904</strain>
    </source>
</reference>
<evidence type="ECO:0000256" key="6">
    <source>
        <dbReference type="ARBA" id="ARBA00023136"/>
    </source>
</evidence>
<protein>
    <recommendedName>
        <fullName evidence="11">DUF1772-domain-containing protein</fullName>
    </recommendedName>
</protein>
<organism evidence="9 10">
    <name type="scientific">Aspergillus ustus</name>
    <dbReference type="NCBI Taxonomy" id="40382"/>
    <lineage>
        <taxon>Eukaryota</taxon>
        <taxon>Fungi</taxon>
        <taxon>Dikarya</taxon>
        <taxon>Ascomycota</taxon>
        <taxon>Pezizomycotina</taxon>
        <taxon>Eurotiomycetes</taxon>
        <taxon>Eurotiomycetidae</taxon>
        <taxon>Eurotiales</taxon>
        <taxon>Aspergillaceae</taxon>
        <taxon>Aspergillus</taxon>
        <taxon>Aspergillus subgen. Nidulantes</taxon>
    </lineage>
</organism>
<keyword evidence="6 8" id="KW-0472">Membrane</keyword>
<evidence type="ECO:0000313" key="10">
    <source>
        <dbReference type="Proteomes" id="UP000053475"/>
    </source>
</evidence>
<evidence type="ECO:0000256" key="7">
    <source>
        <dbReference type="ARBA" id="ARBA00034313"/>
    </source>
</evidence>
<dbReference type="EMBL" id="JOMC01000065">
    <property type="protein sequence ID" value="KIA75621.1"/>
    <property type="molecule type" value="Genomic_DNA"/>
</dbReference>
<evidence type="ECO:0000256" key="4">
    <source>
        <dbReference type="ARBA" id="ARBA00023002"/>
    </source>
</evidence>
<evidence type="ECO:0000313" key="9">
    <source>
        <dbReference type="EMBL" id="KIA75621.1"/>
    </source>
</evidence>
<dbReference type="PANTHER" id="PTHR35042">
    <property type="entry name" value="ANTHRONE OXYGENASE ENCC"/>
    <property type="match status" value="1"/>
</dbReference>
<keyword evidence="10" id="KW-1185">Reference proteome</keyword>
<dbReference type="GO" id="GO:0004497">
    <property type="term" value="F:monooxygenase activity"/>
    <property type="evidence" value="ECO:0007669"/>
    <property type="project" value="UniProtKB-KW"/>
</dbReference>
<dbReference type="Proteomes" id="UP000053475">
    <property type="component" value="Unassembled WGS sequence"/>
</dbReference>
<dbReference type="GO" id="GO:0016020">
    <property type="term" value="C:membrane"/>
    <property type="evidence" value="ECO:0007669"/>
    <property type="project" value="UniProtKB-SubCell"/>
</dbReference>
<name>A0A0C1BVT9_ASPUT</name>
<accession>A0A0C1BVT9</accession>
<sequence>MTNDVGVEAIAVITGSFLSGAMMSVYLLAIPSLFETTTDPGHLVRHWHRIFMNGHIKGPIISLTTTALYGLAALAKYNAGQKWGVFATAGATTIAMVPFTLTIMASTNEALFRMEAEVQKGRNPTWGEAERLVRNWSRFNLTRAFFPLAGAVLGLLATLKLVSF</sequence>
<dbReference type="PANTHER" id="PTHR35042:SF3">
    <property type="entry name" value="ANTHRONE OXYGENASE-RELATED"/>
    <property type="match status" value="1"/>
</dbReference>
<keyword evidence="2 8" id="KW-0812">Transmembrane</keyword>
<comment type="similarity">
    <text evidence="7">Belongs to the anthrone oxygenase family.</text>
</comment>
<feature type="transmembrane region" description="Helical" evidence="8">
    <location>
        <begin position="83"/>
        <end position="105"/>
    </location>
</feature>
<evidence type="ECO:0000256" key="8">
    <source>
        <dbReference type="SAM" id="Phobius"/>
    </source>
</evidence>
<evidence type="ECO:0000256" key="5">
    <source>
        <dbReference type="ARBA" id="ARBA00023033"/>
    </source>
</evidence>
<evidence type="ECO:0000256" key="3">
    <source>
        <dbReference type="ARBA" id="ARBA00022989"/>
    </source>
</evidence>
<keyword evidence="5" id="KW-0503">Monooxygenase</keyword>
<feature type="transmembrane region" description="Helical" evidence="8">
    <location>
        <begin position="7"/>
        <end position="30"/>
    </location>
</feature>
<evidence type="ECO:0000256" key="2">
    <source>
        <dbReference type="ARBA" id="ARBA00022692"/>
    </source>
</evidence>
<proteinExistence type="inferred from homology"/>
<gene>
    <name evidence="9" type="ORF">HK57_00553</name>
</gene>